<sequence length="298" mass="33754">MQSTNDAKCDNFAHLAACRLFMDDGGADLENSETRSAPGDLQKPSSSREHHFSRSGTGESRWRGPVPAGFLCADEKSPLSNEQGGRRPVGHYRNFNNGFASGPPWPTAQRREKPWSSVCGWQKQQQIQAIENEINVMATESLVGLRTWRPKWMQRFSTKNWMLLWMCWFCTVQGLLVNGLVPSAITSIERRFQFSSSAIGRIMQFYDFGYVLLCIPVSYFGGRHSKPMVLAVGLLLMALGSFIFTMPHNLSDSYTSAFNTNESTFSKCHISRHLFGSFSKCYEIFPFITAFMRCYNLL</sequence>
<dbReference type="WBParaSite" id="GPUH_0002101701-mRNA-1">
    <property type="protein sequence ID" value="GPUH_0002101701-mRNA-1"/>
    <property type="gene ID" value="GPUH_0002101701"/>
</dbReference>
<evidence type="ECO:0000256" key="3">
    <source>
        <dbReference type="SAM" id="Phobius"/>
    </source>
</evidence>
<dbReference type="GO" id="GO:0015347">
    <property type="term" value="F:sodium-independent organic anion transmembrane transporter activity"/>
    <property type="evidence" value="ECO:0007669"/>
    <property type="project" value="TreeGrafter"/>
</dbReference>
<dbReference type="GO" id="GO:0016323">
    <property type="term" value="C:basolateral plasma membrane"/>
    <property type="evidence" value="ECO:0007669"/>
    <property type="project" value="TreeGrafter"/>
</dbReference>
<evidence type="ECO:0000313" key="4">
    <source>
        <dbReference type="EMBL" id="VDN37259.1"/>
    </source>
</evidence>
<dbReference type="PANTHER" id="PTHR11388:SF151">
    <property type="entry name" value="SOLUTE CARRIER ORGANIC ANION TRANSPORTER FAMILY MEMBER"/>
    <property type="match status" value="1"/>
</dbReference>
<keyword evidence="3" id="KW-1133">Transmembrane helix</keyword>
<accession>A0A183EJ51</accession>
<keyword evidence="3" id="KW-0812">Transmembrane</keyword>
<evidence type="ECO:0000256" key="2">
    <source>
        <dbReference type="SAM" id="MobiDB-lite"/>
    </source>
</evidence>
<reference evidence="6" key="1">
    <citation type="submission" date="2016-06" db="UniProtKB">
        <authorList>
            <consortium name="WormBaseParasite"/>
        </authorList>
    </citation>
    <scope>IDENTIFICATION</scope>
</reference>
<keyword evidence="3" id="KW-0472">Membrane</keyword>
<evidence type="ECO:0000313" key="6">
    <source>
        <dbReference type="WBParaSite" id="GPUH_0002101701-mRNA-1"/>
    </source>
</evidence>
<dbReference type="Proteomes" id="UP000271098">
    <property type="component" value="Unassembled WGS sequence"/>
</dbReference>
<organism evidence="6">
    <name type="scientific">Gongylonema pulchrum</name>
    <dbReference type="NCBI Taxonomy" id="637853"/>
    <lineage>
        <taxon>Eukaryota</taxon>
        <taxon>Metazoa</taxon>
        <taxon>Ecdysozoa</taxon>
        <taxon>Nematoda</taxon>
        <taxon>Chromadorea</taxon>
        <taxon>Rhabditida</taxon>
        <taxon>Spirurina</taxon>
        <taxon>Spiruromorpha</taxon>
        <taxon>Spiruroidea</taxon>
        <taxon>Gongylonematidae</taxon>
        <taxon>Gongylonema</taxon>
    </lineage>
</organism>
<dbReference type="PANTHER" id="PTHR11388">
    <property type="entry name" value="ORGANIC ANION TRANSPORTER"/>
    <property type="match status" value="1"/>
</dbReference>
<dbReference type="AlphaFoldDB" id="A0A183EJ51"/>
<dbReference type="EMBL" id="UYRT01091602">
    <property type="protein sequence ID" value="VDN37259.1"/>
    <property type="molecule type" value="Genomic_DNA"/>
</dbReference>
<keyword evidence="1" id="KW-1015">Disulfide bond</keyword>
<dbReference type="Pfam" id="PF03137">
    <property type="entry name" value="OATP"/>
    <property type="match status" value="1"/>
</dbReference>
<evidence type="ECO:0000256" key="1">
    <source>
        <dbReference type="ARBA" id="ARBA00023157"/>
    </source>
</evidence>
<feature type="transmembrane region" description="Helical" evidence="3">
    <location>
        <begin position="202"/>
        <end position="222"/>
    </location>
</feature>
<name>A0A183EJ51_9BILA</name>
<dbReference type="OrthoDB" id="5062115at2759"/>
<reference evidence="4 5" key="2">
    <citation type="submission" date="2018-11" db="EMBL/GenBank/DDBJ databases">
        <authorList>
            <consortium name="Pathogen Informatics"/>
        </authorList>
    </citation>
    <scope>NUCLEOTIDE SEQUENCE [LARGE SCALE GENOMIC DNA]</scope>
</reference>
<dbReference type="InterPro" id="IPR004156">
    <property type="entry name" value="OATP"/>
</dbReference>
<feature type="region of interest" description="Disordered" evidence="2">
    <location>
        <begin position="26"/>
        <end position="67"/>
    </location>
</feature>
<dbReference type="GO" id="GO:0043252">
    <property type="term" value="P:sodium-independent organic anion transport"/>
    <property type="evidence" value="ECO:0007669"/>
    <property type="project" value="TreeGrafter"/>
</dbReference>
<proteinExistence type="predicted"/>
<keyword evidence="5" id="KW-1185">Reference proteome</keyword>
<feature type="transmembrane region" description="Helical" evidence="3">
    <location>
        <begin position="228"/>
        <end position="246"/>
    </location>
</feature>
<dbReference type="InterPro" id="IPR036259">
    <property type="entry name" value="MFS_trans_sf"/>
</dbReference>
<evidence type="ECO:0000313" key="5">
    <source>
        <dbReference type="Proteomes" id="UP000271098"/>
    </source>
</evidence>
<dbReference type="SUPFAM" id="SSF103473">
    <property type="entry name" value="MFS general substrate transporter"/>
    <property type="match status" value="1"/>
</dbReference>
<feature type="transmembrane region" description="Helical" evidence="3">
    <location>
        <begin position="161"/>
        <end position="181"/>
    </location>
</feature>
<protein>
    <submittedName>
        <fullName evidence="6">MFS domain-containing protein</fullName>
    </submittedName>
</protein>
<gene>
    <name evidence="4" type="ORF">GPUH_LOCUS20992</name>
</gene>
<dbReference type="Gene3D" id="1.20.1250.20">
    <property type="entry name" value="MFS general substrate transporter like domains"/>
    <property type="match status" value="1"/>
</dbReference>